<gene>
    <name evidence="16" type="primary">alaS</name>
    <name evidence="16" type="ORF">GXY_04504</name>
</gene>
<dbReference type="InterPro" id="IPR003156">
    <property type="entry name" value="DHHA1_dom"/>
</dbReference>
<keyword evidence="10" id="KW-0067">ATP-binding</keyword>
<comment type="similarity">
    <text evidence="2">Belongs to the class-II aminoacyl-tRNA synthetase family.</text>
</comment>
<keyword evidence="8" id="KW-0547">Nucleotide-binding</keyword>
<evidence type="ECO:0000256" key="12">
    <source>
        <dbReference type="ARBA" id="ARBA00022917"/>
    </source>
</evidence>
<dbReference type="InterPro" id="IPR012947">
    <property type="entry name" value="tRNA_SAD"/>
</dbReference>
<evidence type="ECO:0000256" key="3">
    <source>
        <dbReference type="ARBA" id="ARBA00013168"/>
    </source>
</evidence>
<keyword evidence="5" id="KW-0820">tRNA-binding</keyword>
<keyword evidence="9" id="KW-0862">Zinc</keyword>
<evidence type="ECO:0000259" key="15">
    <source>
        <dbReference type="PROSITE" id="PS50860"/>
    </source>
</evidence>
<dbReference type="GO" id="GO:0006419">
    <property type="term" value="P:alanyl-tRNA aminoacylation"/>
    <property type="evidence" value="ECO:0007669"/>
    <property type="project" value="InterPro"/>
</dbReference>
<dbReference type="PANTHER" id="PTHR11777:SF9">
    <property type="entry name" value="ALANINE--TRNA LIGASE, CYTOPLASMIC"/>
    <property type="match status" value="1"/>
</dbReference>
<evidence type="ECO:0000256" key="11">
    <source>
        <dbReference type="ARBA" id="ARBA00022884"/>
    </source>
</evidence>
<dbReference type="FunFam" id="3.30.54.20:FF:000001">
    <property type="entry name" value="Alanine--tRNA ligase"/>
    <property type="match status" value="1"/>
</dbReference>
<dbReference type="PROSITE" id="PS50860">
    <property type="entry name" value="AA_TRNA_LIGASE_II_ALA"/>
    <property type="match status" value="1"/>
</dbReference>
<evidence type="ECO:0000256" key="4">
    <source>
        <dbReference type="ARBA" id="ARBA00017959"/>
    </source>
</evidence>
<evidence type="ECO:0000256" key="6">
    <source>
        <dbReference type="ARBA" id="ARBA00022598"/>
    </source>
</evidence>
<evidence type="ECO:0000256" key="14">
    <source>
        <dbReference type="ARBA" id="ARBA00032577"/>
    </source>
</evidence>
<dbReference type="GO" id="GO:0002161">
    <property type="term" value="F:aminoacyl-tRNA deacylase activity"/>
    <property type="evidence" value="ECO:0007669"/>
    <property type="project" value="TreeGrafter"/>
</dbReference>
<evidence type="ECO:0000256" key="8">
    <source>
        <dbReference type="ARBA" id="ARBA00022741"/>
    </source>
</evidence>
<sequence>ARIRENTEVTTRHMTPDEAIEQGAMALFGEKYGDEVRVVSMGGPEDGRAAWSIELCGGTHVRRTGDIGLFRITAENGVSSGVRRIEAVTGKAAETAAVTTEQRLFQMAAMMRVTPAEAPERLAALLEERRVMERQLSDLQRKLAAGGDGTPKVEDVAGTSFVARNVGDLPPKELKPLADSLRKEIGSGVVALVSTADGKGSIVVAVTTDRAEQVDAVALVRIASPAMGGKGGGGRRDMAQAGGPDISKAQAALDAIRAALPQMLQG</sequence>
<dbReference type="Proteomes" id="UP000006468">
    <property type="component" value="Chromosome"/>
</dbReference>
<evidence type="ECO:0000256" key="7">
    <source>
        <dbReference type="ARBA" id="ARBA00022723"/>
    </source>
</evidence>
<dbReference type="InterPro" id="IPR050058">
    <property type="entry name" value="Ala-tRNA_ligase"/>
</dbReference>
<name>D5QCP7_NOVHA</name>
<dbReference type="GO" id="GO:0000049">
    <property type="term" value="F:tRNA binding"/>
    <property type="evidence" value="ECO:0007669"/>
    <property type="project" value="UniProtKB-KW"/>
</dbReference>
<keyword evidence="12" id="KW-0648">Protein biosynthesis</keyword>
<dbReference type="Gene3D" id="3.30.54.20">
    <property type="match status" value="1"/>
</dbReference>
<dbReference type="EC" id="6.1.1.7" evidence="3"/>
<keyword evidence="7" id="KW-0479">Metal-binding</keyword>
<evidence type="ECO:0000256" key="5">
    <source>
        <dbReference type="ARBA" id="ARBA00022555"/>
    </source>
</evidence>
<dbReference type="Pfam" id="PF02272">
    <property type="entry name" value="DHHA1"/>
    <property type="match status" value="1"/>
</dbReference>
<dbReference type="FunFam" id="3.10.310.40:FF:000001">
    <property type="entry name" value="Alanine--tRNA ligase"/>
    <property type="match status" value="1"/>
</dbReference>
<dbReference type="Gene3D" id="3.30.980.10">
    <property type="entry name" value="Threonyl-trna Synthetase, Chain A, domain 2"/>
    <property type="match status" value="1"/>
</dbReference>
<dbReference type="HOGENOM" id="CLU_1043926_0_0_5"/>
<keyword evidence="11" id="KW-0694">RNA-binding</keyword>
<dbReference type="GO" id="GO:0004813">
    <property type="term" value="F:alanine-tRNA ligase activity"/>
    <property type="evidence" value="ECO:0007669"/>
    <property type="project" value="UniProtKB-EC"/>
</dbReference>
<dbReference type="FunFam" id="3.30.980.10:FF:000004">
    <property type="entry name" value="Alanine--tRNA ligase, cytoplasmic"/>
    <property type="match status" value="1"/>
</dbReference>
<dbReference type="GO" id="GO:0005829">
    <property type="term" value="C:cytosol"/>
    <property type="evidence" value="ECO:0007669"/>
    <property type="project" value="TreeGrafter"/>
</dbReference>
<evidence type="ECO:0000313" key="17">
    <source>
        <dbReference type="Proteomes" id="UP000006468"/>
    </source>
</evidence>
<accession>D5QCP7</accession>
<dbReference type="AlphaFoldDB" id="D5QCP7"/>
<organism evidence="16 17">
    <name type="scientific">Novacetimonas hansenii ATCC 23769</name>
    <dbReference type="NCBI Taxonomy" id="714995"/>
    <lineage>
        <taxon>Bacteria</taxon>
        <taxon>Pseudomonadati</taxon>
        <taxon>Pseudomonadota</taxon>
        <taxon>Alphaproteobacteria</taxon>
        <taxon>Acetobacterales</taxon>
        <taxon>Acetobacteraceae</taxon>
        <taxon>Novacetimonas</taxon>
    </lineage>
</organism>
<comment type="caution">
    <text evidence="16">The sequence shown here is derived from an EMBL/GenBank/DDBJ whole genome shotgun (WGS) entry which is preliminary data.</text>
</comment>
<dbReference type="Gene3D" id="6.10.250.550">
    <property type="match status" value="1"/>
</dbReference>
<evidence type="ECO:0000256" key="9">
    <source>
        <dbReference type="ARBA" id="ARBA00022833"/>
    </source>
</evidence>
<reference evidence="16 17" key="1">
    <citation type="journal article" date="2010" name="J. Bacteriol.">
        <title>Genome sequence of a cellulose-producing bacterium, Gluconacetobacter hansenii ATCC 23769.</title>
        <authorList>
            <person name="Iyer P.R."/>
            <person name="Geib S.M."/>
            <person name="Catchmark J."/>
            <person name="Kao T.H."/>
            <person name="Tien M."/>
        </authorList>
    </citation>
    <scope>NUCLEOTIDE SEQUENCE [LARGE SCALE GENOMIC DNA]</scope>
    <source>
        <strain evidence="16 17">ATCC 23769</strain>
    </source>
</reference>
<keyword evidence="6 16" id="KW-0436">Ligase</keyword>
<dbReference type="Pfam" id="PF07973">
    <property type="entry name" value="tRNA_SAD"/>
    <property type="match status" value="1"/>
</dbReference>
<evidence type="ECO:0000256" key="13">
    <source>
        <dbReference type="ARBA" id="ARBA00023146"/>
    </source>
</evidence>
<evidence type="ECO:0000256" key="2">
    <source>
        <dbReference type="ARBA" id="ARBA00008226"/>
    </source>
</evidence>
<protein>
    <recommendedName>
        <fullName evidence="4">Alanine--tRNA ligase</fullName>
        <ecNumber evidence="3">6.1.1.7</ecNumber>
    </recommendedName>
    <alternativeName>
        <fullName evidence="14">Alanyl-tRNA synthetase</fullName>
    </alternativeName>
</protein>
<comment type="cofactor">
    <cofactor evidence="1">
        <name>Zn(2+)</name>
        <dbReference type="ChEBI" id="CHEBI:29105"/>
    </cofactor>
</comment>
<dbReference type="EMBL" id="ADTV01000013">
    <property type="protein sequence ID" value="EFG85207.1"/>
    <property type="molecule type" value="Genomic_DNA"/>
</dbReference>
<feature type="non-terminal residue" evidence="16">
    <location>
        <position position="1"/>
    </location>
</feature>
<evidence type="ECO:0000313" key="16">
    <source>
        <dbReference type="EMBL" id="EFG85207.1"/>
    </source>
</evidence>
<dbReference type="GO" id="GO:0045892">
    <property type="term" value="P:negative regulation of DNA-templated transcription"/>
    <property type="evidence" value="ECO:0007669"/>
    <property type="project" value="TreeGrafter"/>
</dbReference>
<dbReference type="RefSeq" id="WP_003618033.1">
    <property type="nucleotide sequence ID" value="NZ_CM000920.1"/>
</dbReference>
<dbReference type="InterPro" id="IPR018165">
    <property type="entry name" value="Ala-tRNA-synth_IIc_core"/>
</dbReference>
<dbReference type="Gene3D" id="3.10.310.40">
    <property type="match status" value="1"/>
</dbReference>
<keyword evidence="13 16" id="KW-0030">Aminoacyl-tRNA synthetase</keyword>
<feature type="domain" description="Alanyl-transfer RNA synthetases family profile" evidence="15">
    <location>
        <begin position="1"/>
        <end position="99"/>
    </location>
</feature>
<dbReference type="SMART" id="SM00863">
    <property type="entry name" value="tRNA_SAD"/>
    <property type="match status" value="1"/>
</dbReference>
<proteinExistence type="inferred from homology"/>
<evidence type="ECO:0000256" key="1">
    <source>
        <dbReference type="ARBA" id="ARBA00001947"/>
    </source>
</evidence>
<dbReference type="GO" id="GO:0005524">
    <property type="term" value="F:ATP binding"/>
    <property type="evidence" value="ECO:0007669"/>
    <property type="project" value="UniProtKB-KW"/>
</dbReference>
<dbReference type="PANTHER" id="PTHR11777">
    <property type="entry name" value="ALANYL-TRNA SYNTHETASE"/>
    <property type="match status" value="1"/>
</dbReference>
<dbReference type="GO" id="GO:0046872">
    <property type="term" value="F:metal ion binding"/>
    <property type="evidence" value="ECO:0007669"/>
    <property type="project" value="UniProtKB-KW"/>
</dbReference>
<dbReference type="InterPro" id="IPR018163">
    <property type="entry name" value="Thr/Ala-tRNA-synth_IIc_edit"/>
</dbReference>
<dbReference type="SUPFAM" id="SSF55186">
    <property type="entry name" value="ThrRS/AlaRS common domain"/>
    <property type="match status" value="1"/>
</dbReference>
<evidence type="ECO:0000256" key="10">
    <source>
        <dbReference type="ARBA" id="ARBA00022840"/>
    </source>
</evidence>